<evidence type="ECO:0008006" key="9">
    <source>
        <dbReference type="Google" id="ProtNLM"/>
    </source>
</evidence>
<name>A0A2A3Z900_BREAU</name>
<evidence type="ECO:0000256" key="1">
    <source>
        <dbReference type="ARBA" id="ARBA00005854"/>
    </source>
</evidence>
<accession>A0A2A3Z900</accession>
<dbReference type="Gene3D" id="3.40.50.720">
    <property type="entry name" value="NAD(P)-binding Rossmann-like Domain"/>
    <property type="match status" value="2"/>
</dbReference>
<organism evidence="7 8">
    <name type="scientific">Brevibacterium aurantiacum</name>
    <dbReference type="NCBI Taxonomy" id="273384"/>
    <lineage>
        <taxon>Bacteria</taxon>
        <taxon>Bacillati</taxon>
        <taxon>Actinomycetota</taxon>
        <taxon>Actinomycetes</taxon>
        <taxon>Micrococcales</taxon>
        <taxon>Brevibacteriaceae</taxon>
        <taxon>Brevibacterium</taxon>
    </lineage>
</organism>
<comment type="caution">
    <text evidence="7">The sequence shown here is derived from an EMBL/GenBank/DDBJ whole genome shotgun (WGS) entry which is preliminary data.</text>
</comment>
<dbReference type="Pfam" id="PF00389">
    <property type="entry name" value="2-Hacid_dh"/>
    <property type="match status" value="1"/>
</dbReference>
<dbReference type="CDD" id="cd05300">
    <property type="entry name" value="2-Hacid_dh_1"/>
    <property type="match status" value="1"/>
</dbReference>
<gene>
    <name evidence="7" type="ORF">CIK64_02465</name>
</gene>
<reference evidence="7 8" key="1">
    <citation type="journal article" date="2017" name="Elife">
        <title>Extensive horizontal gene transfer in cheese-associated bacteria.</title>
        <authorList>
            <person name="Bonham K.S."/>
            <person name="Wolfe B.E."/>
            <person name="Dutton R.J."/>
        </authorList>
    </citation>
    <scope>NUCLEOTIDE SEQUENCE [LARGE SCALE GENOMIC DNA]</scope>
    <source>
        <strain evidence="7 8">947_7</strain>
    </source>
</reference>
<protein>
    <recommendedName>
        <fullName evidence="9">D-2-hydroxyacid dehydrogenase</fullName>
    </recommendedName>
</protein>
<evidence type="ECO:0000259" key="5">
    <source>
        <dbReference type="Pfam" id="PF00389"/>
    </source>
</evidence>
<dbReference type="EMBL" id="NRGP01000003">
    <property type="protein sequence ID" value="PCC48110.1"/>
    <property type="molecule type" value="Genomic_DNA"/>
</dbReference>
<dbReference type="InterPro" id="IPR006139">
    <property type="entry name" value="D-isomer_2_OHA_DH_cat_dom"/>
</dbReference>
<proteinExistence type="inferred from homology"/>
<dbReference type="InterPro" id="IPR036291">
    <property type="entry name" value="NAD(P)-bd_dom_sf"/>
</dbReference>
<feature type="domain" description="D-isomer specific 2-hydroxyacid dehydrogenase NAD-binding" evidence="6">
    <location>
        <begin position="124"/>
        <end position="288"/>
    </location>
</feature>
<feature type="domain" description="D-isomer specific 2-hydroxyacid dehydrogenase catalytic" evidence="5">
    <location>
        <begin position="43"/>
        <end position="319"/>
    </location>
</feature>
<dbReference type="SUPFAM" id="SSF52283">
    <property type="entry name" value="Formate/glycerate dehydrogenase catalytic domain-like"/>
    <property type="match status" value="1"/>
</dbReference>
<evidence type="ECO:0000256" key="2">
    <source>
        <dbReference type="ARBA" id="ARBA00023002"/>
    </source>
</evidence>
<dbReference type="GO" id="GO:0016616">
    <property type="term" value="F:oxidoreductase activity, acting on the CH-OH group of donors, NAD or NADP as acceptor"/>
    <property type="evidence" value="ECO:0007669"/>
    <property type="project" value="InterPro"/>
</dbReference>
<dbReference type="GO" id="GO:0051287">
    <property type="term" value="F:NAD binding"/>
    <property type="evidence" value="ECO:0007669"/>
    <property type="project" value="InterPro"/>
</dbReference>
<dbReference type="Pfam" id="PF02826">
    <property type="entry name" value="2-Hacid_dh_C"/>
    <property type="match status" value="1"/>
</dbReference>
<dbReference type="Proteomes" id="UP000217564">
    <property type="component" value="Unassembled WGS sequence"/>
</dbReference>
<keyword evidence="3" id="KW-0520">NAD</keyword>
<keyword evidence="2 4" id="KW-0560">Oxidoreductase</keyword>
<evidence type="ECO:0000256" key="4">
    <source>
        <dbReference type="RuleBase" id="RU003719"/>
    </source>
</evidence>
<dbReference type="PANTHER" id="PTHR43333">
    <property type="entry name" value="2-HACID_DH_C DOMAIN-CONTAINING PROTEIN"/>
    <property type="match status" value="1"/>
</dbReference>
<sequence>MILRIVIVDRSDGADSSRLGDLGSAVNVPGAEFKVQRLLPADLRQVHPDTSVVFVRAGYWNDVERLLELAPAVSWVHVNMTGVDHLPVDRMESAGVILTTCRGVLDLAIAEFVLGSVLLWSKGLLRSALDTRERRTDYREPKANSELNALIIGTGNIGSECARVFRQAGFGRIVGIRRTPVPLPDFDDVASVEVMPIQISQHDVVVSCLPATSATDGLIGSAVLRQLRKESVFINVGRGSTVDHMALAEEMNARAGTVAVLDVTEPEPLPMDHPLWDCSNVVISPHMSGDTVGRHDAFAALFLENLRRYCSGDELLNRVGQPPESA</sequence>
<evidence type="ECO:0000259" key="6">
    <source>
        <dbReference type="Pfam" id="PF02826"/>
    </source>
</evidence>
<dbReference type="PANTHER" id="PTHR43333:SF1">
    <property type="entry name" value="D-ISOMER SPECIFIC 2-HYDROXYACID DEHYDROGENASE NAD-BINDING DOMAIN-CONTAINING PROTEIN"/>
    <property type="match status" value="1"/>
</dbReference>
<evidence type="ECO:0000313" key="8">
    <source>
        <dbReference type="Proteomes" id="UP000217564"/>
    </source>
</evidence>
<dbReference type="InterPro" id="IPR006140">
    <property type="entry name" value="D-isomer_DH_NAD-bd"/>
</dbReference>
<comment type="similarity">
    <text evidence="1 4">Belongs to the D-isomer specific 2-hydroxyacid dehydrogenase family.</text>
</comment>
<dbReference type="AlphaFoldDB" id="A0A2A3Z900"/>
<evidence type="ECO:0000256" key="3">
    <source>
        <dbReference type="ARBA" id="ARBA00023027"/>
    </source>
</evidence>
<dbReference type="SUPFAM" id="SSF51735">
    <property type="entry name" value="NAD(P)-binding Rossmann-fold domains"/>
    <property type="match status" value="1"/>
</dbReference>
<evidence type="ECO:0000313" key="7">
    <source>
        <dbReference type="EMBL" id="PCC48110.1"/>
    </source>
</evidence>